<keyword evidence="3 5" id="KW-0378">Hydrolase</keyword>
<evidence type="ECO:0000256" key="6">
    <source>
        <dbReference type="SAM" id="MobiDB-lite"/>
    </source>
</evidence>
<evidence type="ECO:0000313" key="10">
    <source>
        <dbReference type="EMBL" id="GAA2371965.1"/>
    </source>
</evidence>
<dbReference type="PANTHER" id="PTHR43806">
    <property type="entry name" value="PEPTIDASE S8"/>
    <property type="match status" value="1"/>
</dbReference>
<dbReference type="GO" id="GO:0006508">
    <property type="term" value="P:proteolysis"/>
    <property type="evidence" value="ECO:0007669"/>
    <property type="project" value="UniProtKB-KW"/>
</dbReference>
<dbReference type="Pfam" id="PF00082">
    <property type="entry name" value="Peptidase_S8"/>
    <property type="match status" value="1"/>
</dbReference>
<evidence type="ECO:0000256" key="7">
    <source>
        <dbReference type="SAM" id="Phobius"/>
    </source>
</evidence>
<dbReference type="PRINTS" id="PR00723">
    <property type="entry name" value="SUBTILISIN"/>
</dbReference>
<feature type="region of interest" description="Disordered" evidence="6">
    <location>
        <begin position="83"/>
        <end position="102"/>
    </location>
</feature>
<comment type="caution">
    <text evidence="10">The sequence shown here is derived from an EMBL/GenBank/DDBJ whole genome shotgun (WGS) entry which is preliminary data.</text>
</comment>
<feature type="active site" description="Charge relay system" evidence="5">
    <location>
        <position position="263"/>
    </location>
</feature>
<dbReference type="InterPro" id="IPR015500">
    <property type="entry name" value="Peptidase_S8_subtilisin-rel"/>
</dbReference>
<feature type="active site" description="Charge relay system" evidence="5">
    <location>
        <position position="68"/>
    </location>
</feature>
<feature type="compositionally biased region" description="Low complexity" evidence="6">
    <location>
        <begin position="346"/>
        <end position="366"/>
    </location>
</feature>
<dbReference type="PROSITE" id="PS51892">
    <property type="entry name" value="SUBTILASE"/>
    <property type="match status" value="1"/>
</dbReference>
<dbReference type="InterPro" id="IPR000209">
    <property type="entry name" value="Peptidase_S8/S53_dom"/>
</dbReference>
<dbReference type="InterPro" id="IPR036852">
    <property type="entry name" value="Peptidase_S8/S53_dom_sf"/>
</dbReference>
<keyword evidence="7" id="KW-0472">Membrane</keyword>
<dbReference type="InterPro" id="IPR050131">
    <property type="entry name" value="Peptidase_S8_subtilisin-like"/>
</dbReference>
<organism evidence="10 11">
    <name type="scientific">Streptomyces cuspidosporus</name>
    <dbReference type="NCBI Taxonomy" id="66882"/>
    <lineage>
        <taxon>Bacteria</taxon>
        <taxon>Bacillati</taxon>
        <taxon>Actinomycetota</taxon>
        <taxon>Actinomycetes</taxon>
        <taxon>Kitasatosporales</taxon>
        <taxon>Streptomycetaceae</taxon>
        <taxon>Streptomyces</taxon>
    </lineage>
</organism>
<evidence type="ECO:0000256" key="3">
    <source>
        <dbReference type="ARBA" id="ARBA00022801"/>
    </source>
</evidence>
<feature type="domain" description="Peptidase S8/S53" evidence="9">
    <location>
        <begin position="59"/>
        <end position="312"/>
    </location>
</feature>
<keyword evidence="8" id="KW-0732">Signal</keyword>
<evidence type="ECO:0000256" key="4">
    <source>
        <dbReference type="ARBA" id="ARBA00022825"/>
    </source>
</evidence>
<reference evidence="10 11" key="1">
    <citation type="journal article" date="2019" name="Int. J. Syst. Evol. Microbiol.">
        <title>The Global Catalogue of Microorganisms (GCM) 10K type strain sequencing project: providing services to taxonomists for standard genome sequencing and annotation.</title>
        <authorList>
            <consortium name="The Broad Institute Genomics Platform"/>
            <consortium name="The Broad Institute Genome Sequencing Center for Infectious Disease"/>
            <person name="Wu L."/>
            <person name="Ma J."/>
        </authorList>
    </citation>
    <scope>NUCLEOTIDE SEQUENCE [LARGE SCALE GENOMIC DNA]</scope>
    <source>
        <strain evidence="10 11">JCM 4316</strain>
    </source>
</reference>
<comment type="similarity">
    <text evidence="1 5">Belongs to the peptidase S8 family.</text>
</comment>
<keyword evidence="11" id="KW-1185">Reference proteome</keyword>
<keyword evidence="7" id="KW-1133">Transmembrane helix</keyword>
<feature type="chain" id="PRO_5045862682" evidence="8">
    <location>
        <begin position="33"/>
        <end position="416"/>
    </location>
</feature>
<feature type="signal peptide" evidence="8">
    <location>
        <begin position="1"/>
        <end position="32"/>
    </location>
</feature>
<feature type="transmembrane region" description="Helical" evidence="7">
    <location>
        <begin position="390"/>
        <end position="410"/>
    </location>
</feature>
<dbReference type="Gene3D" id="3.40.50.200">
    <property type="entry name" value="Peptidase S8/S53 domain"/>
    <property type="match status" value="1"/>
</dbReference>
<evidence type="ECO:0000259" key="9">
    <source>
        <dbReference type="Pfam" id="PF00082"/>
    </source>
</evidence>
<gene>
    <name evidence="10" type="primary">mycP_3</name>
    <name evidence="10" type="ORF">GCM10010246_77990</name>
</gene>
<evidence type="ECO:0000256" key="1">
    <source>
        <dbReference type="ARBA" id="ARBA00011073"/>
    </source>
</evidence>
<evidence type="ECO:0000256" key="8">
    <source>
        <dbReference type="SAM" id="SignalP"/>
    </source>
</evidence>
<feature type="compositionally biased region" description="Basic and acidic residues" evidence="6">
    <location>
        <begin position="87"/>
        <end position="101"/>
    </location>
</feature>
<keyword evidence="4 5" id="KW-0720">Serine protease</keyword>
<proteinExistence type="inferred from homology"/>
<dbReference type="EMBL" id="BAAASD010000059">
    <property type="protein sequence ID" value="GAA2371965.1"/>
    <property type="molecule type" value="Genomic_DNA"/>
</dbReference>
<feature type="compositionally biased region" description="Basic and acidic residues" evidence="6">
    <location>
        <begin position="367"/>
        <end position="385"/>
    </location>
</feature>
<accession>A0ABN3H853</accession>
<keyword evidence="2 5" id="KW-0645">Protease</keyword>
<dbReference type="Proteomes" id="UP001500253">
    <property type="component" value="Unassembled WGS sequence"/>
</dbReference>
<keyword evidence="7" id="KW-0812">Transmembrane</keyword>
<dbReference type="GO" id="GO:0008233">
    <property type="term" value="F:peptidase activity"/>
    <property type="evidence" value="ECO:0007669"/>
    <property type="project" value="UniProtKB-KW"/>
</dbReference>
<evidence type="ECO:0000256" key="5">
    <source>
        <dbReference type="PROSITE-ProRule" id="PRU01240"/>
    </source>
</evidence>
<protein>
    <submittedName>
        <fullName evidence="10">Type VII secretion-associated serine protease mycosin</fullName>
    </submittedName>
</protein>
<dbReference type="PANTHER" id="PTHR43806:SF11">
    <property type="entry name" value="CEREVISIN-RELATED"/>
    <property type="match status" value="1"/>
</dbReference>
<dbReference type="PROSITE" id="PS51318">
    <property type="entry name" value="TAT"/>
    <property type="match status" value="1"/>
</dbReference>
<feature type="region of interest" description="Disordered" evidence="6">
    <location>
        <begin position="320"/>
        <end position="387"/>
    </location>
</feature>
<dbReference type="SUPFAM" id="SSF52743">
    <property type="entry name" value="Subtilisin-like"/>
    <property type="match status" value="1"/>
</dbReference>
<dbReference type="InterPro" id="IPR006311">
    <property type="entry name" value="TAT_signal"/>
</dbReference>
<name>A0ABN3H853_9ACTN</name>
<sequence>MLFQNRRGRRCAVSTLALLGAGLMVLIGSAPAAVARDIRSQQWYLNKMQAEDIWRVSTGKGLTVAVIDTGVNASVSELRGQVMKGADVSRKPTDAHRDENGHGTNMAALIAGTGTGGGIQGLAPQAKILPVKAMVDPQTDAPGPIMARAIRYAVDHGARILNISIGSSGTPDSFTETQSAVNYALKKGALVFSAVGNTGNKENSIEYPAALRGVVGVGALDRTGKVAKFSTTGSQVALVAVGQDITTHCLKNPDRVCISYGTSQASAIASASAALIWSKHPKWTNNQVLRVMMQTASPPEGDVIPSSYLGYGSIRPRKVLLDGEGDPGPANVNPLLAREGATKPDSSASASASKSPNTDQQATPTATDDKKGDKKTVAEPEKNDDNSSTLWIALGAGAVLLGAAIAFALVRRRGRA</sequence>
<evidence type="ECO:0000313" key="11">
    <source>
        <dbReference type="Proteomes" id="UP001500253"/>
    </source>
</evidence>
<feature type="active site" description="Charge relay system" evidence="5">
    <location>
        <position position="102"/>
    </location>
</feature>
<evidence type="ECO:0000256" key="2">
    <source>
        <dbReference type="ARBA" id="ARBA00022670"/>
    </source>
</evidence>